<keyword evidence="5" id="KW-0732">Signal</keyword>
<keyword evidence="8" id="KW-1015">Disulfide bond</keyword>
<evidence type="ECO:0000259" key="11">
    <source>
        <dbReference type="PROSITE" id="PS50927"/>
    </source>
</evidence>
<keyword evidence="4" id="KW-0245">EGF-like domain</keyword>
<evidence type="ECO:0000313" key="13">
    <source>
        <dbReference type="EMBL" id="PON85834.1"/>
    </source>
</evidence>
<dbReference type="InterPro" id="IPR003609">
    <property type="entry name" value="Pan_app"/>
</dbReference>
<proteinExistence type="predicted"/>
<dbReference type="Gene3D" id="2.90.10.10">
    <property type="entry name" value="Bulb-type lectin domain"/>
    <property type="match status" value="1"/>
</dbReference>
<name>A0A2P5EJX1_TREOI</name>
<keyword evidence="7" id="KW-0418">Kinase</keyword>
<dbReference type="InterPro" id="IPR001480">
    <property type="entry name" value="Bulb-type_lectin_dom"/>
</dbReference>
<dbReference type="GO" id="GO:0004674">
    <property type="term" value="F:protein serine/threonine kinase activity"/>
    <property type="evidence" value="ECO:0007669"/>
    <property type="project" value="UniProtKB-KW"/>
</dbReference>
<dbReference type="PANTHER" id="PTHR32444:SF89">
    <property type="entry name" value="S GLYCOPROTEIN"/>
    <property type="match status" value="1"/>
</dbReference>
<evidence type="ECO:0000256" key="1">
    <source>
        <dbReference type="ARBA" id="ARBA00004251"/>
    </source>
</evidence>
<keyword evidence="10" id="KW-0812">Transmembrane</keyword>
<feature type="domain" description="Apple" evidence="12">
    <location>
        <begin position="347"/>
        <end position="434"/>
    </location>
</feature>
<feature type="transmembrane region" description="Helical" evidence="10">
    <location>
        <begin position="447"/>
        <end position="468"/>
    </location>
</feature>
<dbReference type="PROSITE" id="PS50948">
    <property type="entry name" value="PAN"/>
    <property type="match status" value="1"/>
</dbReference>
<dbReference type="InParanoid" id="A0A2P5EJX1"/>
<evidence type="ECO:0000256" key="4">
    <source>
        <dbReference type="ARBA" id="ARBA00022536"/>
    </source>
</evidence>
<dbReference type="Pfam" id="PF01453">
    <property type="entry name" value="B_lectin"/>
    <property type="match status" value="1"/>
</dbReference>
<keyword evidence="9" id="KW-0325">Glycoprotein</keyword>
<dbReference type="InterPro" id="IPR000858">
    <property type="entry name" value="S_locus_glycoprot_dom"/>
</dbReference>
<dbReference type="CDD" id="cd00028">
    <property type="entry name" value="B_lectin"/>
    <property type="match status" value="1"/>
</dbReference>
<evidence type="ECO:0000256" key="9">
    <source>
        <dbReference type="ARBA" id="ARBA00023180"/>
    </source>
</evidence>
<keyword evidence="14" id="KW-1185">Reference proteome</keyword>
<evidence type="ECO:0000256" key="8">
    <source>
        <dbReference type="ARBA" id="ARBA00023157"/>
    </source>
</evidence>
<dbReference type="FunFam" id="2.90.10.10:FF:000003">
    <property type="entry name" value="G-type lectin S-receptor-like serine/threonine-protein kinase"/>
    <property type="match status" value="1"/>
</dbReference>
<evidence type="ECO:0000256" key="2">
    <source>
        <dbReference type="ARBA" id="ARBA00022475"/>
    </source>
</evidence>
<evidence type="ECO:0000256" key="10">
    <source>
        <dbReference type="SAM" id="Phobius"/>
    </source>
</evidence>
<keyword evidence="10" id="KW-1133">Transmembrane helix</keyword>
<dbReference type="AlphaFoldDB" id="A0A2P5EJX1"/>
<dbReference type="PANTHER" id="PTHR32444">
    <property type="entry name" value="BULB-TYPE LECTIN DOMAIN-CONTAINING PROTEIN"/>
    <property type="match status" value="1"/>
</dbReference>
<organism evidence="13 14">
    <name type="scientific">Trema orientale</name>
    <name type="common">Charcoal tree</name>
    <name type="synonym">Celtis orientalis</name>
    <dbReference type="NCBI Taxonomy" id="63057"/>
    <lineage>
        <taxon>Eukaryota</taxon>
        <taxon>Viridiplantae</taxon>
        <taxon>Streptophyta</taxon>
        <taxon>Embryophyta</taxon>
        <taxon>Tracheophyta</taxon>
        <taxon>Spermatophyta</taxon>
        <taxon>Magnoliopsida</taxon>
        <taxon>eudicotyledons</taxon>
        <taxon>Gunneridae</taxon>
        <taxon>Pentapetalae</taxon>
        <taxon>rosids</taxon>
        <taxon>fabids</taxon>
        <taxon>Rosales</taxon>
        <taxon>Cannabaceae</taxon>
        <taxon>Trema</taxon>
    </lineage>
</organism>
<keyword evidence="2" id="KW-1003">Cell membrane</keyword>
<dbReference type="Pfam" id="PF08276">
    <property type="entry name" value="PAN_2"/>
    <property type="match status" value="1"/>
</dbReference>
<dbReference type="EMBL" id="JXTC01000142">
    <property type="protein sequence ID" value="PON85834.1"/>
    <property type="molecule type" value="Genomic_DNA"/>
</dbReference>
<gene>
    <name evidence="13" type="ORF">TorRG33x02_184430</name>
</gene>
<dbReference type="STRING" id="63057.A0A2P5EJX1"/>
<dbReference type="GO" id="GO:0005886">
    <property type="term" value="C:plasma membrane"/>
    <property type="evidence" value="ECO:0007669"/>
    <property type="project" value="UniProtKB-SubCell"/>
</dbReference>
<evidence type="ECO:0000259" key="12">
    <source>
        <dbReference type="PROSITE" id="PS50948"/>
    </source>
</evidence>
<dbReference type="CDD" id="cd01098">
    <property type="entry name" value="PAN_AP_plant"/>
    <property type="match status" value="1"/>
</dbReference>
<dbReference type="GO" id="GO:0048544">
    <property type="term" value="P:recognition of pollen"/>
    <property type="evidence" value="ECO:0007669"/>
    <property type="project" value="InterPro"/>
</dbReference>
<evidence type="ECO:0000313" key="14">
    <source>
        <dbReference type="Proteomes" id="UP000237000"/>
    </source>
</evidence>
<dbReference type="PROSITE" id="PS50927">
    <property type="entry name" value="BULB_LECTIN"/>
    <property type="match status" value="1"/>
</dbReference>
<protein>
    <submittedName>
        <fullName evidence="13">S-locus glycoprotein</fullName>
    </submittedName>
</protein>
<dbReference type="InterPro" id="IPR011009">
    <property type="entry name" value="Kinase-like_dom_sf"/>
</dbReference>
<keyword evidence="7" id="KW-0808">Transferase</keyword>
<comment type="caution">
    <text evidence="13">The sequence shown here is derived from an EMBL/GenBank/DDBJ whole genome shotgun (WGS) entry which is preliminary data.</text>
</comment>
<reference evidence="14" key="1">
    <citation type="submission" date="2016-06" db="EMBL/GenBank/DDBJ databases">
        <title>Parallel loss of symbiosis genes in relatives of nitrogen-fixing non-legume Parasponia.</title>
        <authorList>
            <person name="Van Velzen R."/>
            <person name="Holmer R."/>
            <person name="Bu F."/>
            <person name="Rutten L."/>
            <person name="Van Zeijl A."/>
            <person name="Liu W."/>
            <person name="Santuari L."/>
            <person name="Cao Q."/>
            <person name="Sharma T."/>
            <person name="Shen D."/>
            <person name="Roswanjaya Y."/>
            <person name="Wardhani T."/>
            <person name="Kalhor M.S."/>
            <person name="Jansen J."/>
            <person name="Van den Hoogen J."/>
            <person name="Gungor B."/>
            <person name="Hartog M."/>
            <person name="Hontelez J."/>
            <person name="Verver J."/>
            <person name="Yang W.-C."/>
            <person name="Schijlen E."/>
            <person name="Repin R."/>
            <person name="Schilthuizen M."/>
            <person name="Schranz E."/>
            <person name="Heidstra R."/>
            <person name="Miyata K."/>
            <person name="Fedorova E."/>
            <person name="Kohlen W."/>
            <person name="Bisseling T."/>
            <person name="Smit S."/>
            <person name="Geurts R."/>
        </authorList>
    </citation>
    <scope>NUCLEOTIDE SEQUENCE [LARGE SCALE GENOMIC DNA]</scope>
    <source>
        <strain evidence="14">cv. RG33-2</strain>
    </source>
</reference>
<sequence>MDKEERDCNLSLVPIFLITCLFSSQYCFAIHNITSSQALSQGQTLISPGQIFEFGFFSLNNSGDHLYVGMWYKDISPRTVIWVANRENPLRATDSAASLKISSNGNLELVDGNHSSVWSTSINVPSNSSVATLLDTGNLIVKDGKSGEKLWQSFDHLGDTFIPGSVFGFNPKTGQNDVLTSWKSDTDPSVGDFVVQFSSKLRPRQFFVLNGSRPHWRSGPWDGLKFLGIAQMDESYQSPFDLVEDANEGTTNLYFHTYNSSTALKVFISSEGVLKYSSKDKSSDWYTRWESPRYPCGFYGVCGRFGVCKASDSPICRCLKGFIPKSDQEWSKGNWTQGCLRKTILPCEKSDSSSSSQGGNQDGFQKISNMKLPDFYEYVPTPFDIGTCGSWCLQNCSCLAYSYVQGIGCLVWSDGLLDIEEFPIGGEDLFIRLAHSELVEGRKSKKIIISVATISSVATLGAILLIGLHRWRANQKRNNKETTEKSHFIQTSDISRDTPQFRVQQDTSELPFFDFSGILVATGHFSTENKLGQGGFGPVYKAWHLWSEGSGPDMVDGELEGSNSSTEAMRCIHVGLLCIQDQAMDRPNMPEVVFMLNNETDRPQPKEPLFTFQRSATPEGEFRLQNDAKYSSNEATMTVVEGR</sequence>
<feature type="domain" description="Bulb-type lectin" evidence="11">
    <location>
        <begin position="30"/>
        <end position="154"/>
    </location>
</feature>
<evidence type="ECO:0000256" key="3">
    <source>
        <dbReference type="ARBA" id="ARBA00022527"/>
    </source>
</evidence>
<dbReference type="Pfam" id="PF00954">
    <property type="entry name" value="S_locus_glycop"/>
    <property type="match status" value="1"/>
</dbReference>
<evidence type="ECO:0000256" key="5">
    <source>
        <dbReference type="ARBA" id="ARBA00022729"/>
    </source>
</evidence>
<dbReference type="SUPFAM" id="SSF56112">
    <property type="entry name" value="Protein kinase-like (PK-like)"/>
    <property type="match status" value="1"/>
</dbReference>
<dbReference type="SMART" id="SM00473">
    <property type="entry name" value="PAN_AP"/>
    <property type="match status" value="1"/>
</dbReference>
<dbReference type="GO" id="GO:0030246">
    <property type="term" value="F:carbohydrate binding"/>
    <property type="evidence" value="ECO:0007669"/>
    <property type="project" value="UniProtKB-KW"/>
</dbReference>
<dbReference type="Proteomes" id="UP000237000">
    <property type="component" value="Unassembled WGS sequence"/>
</dbReference>
<evidence type="ECO:0000256" key="7">
    <source>
        <dbReference type="ARBA" id="ARBA00022777"/>
    </source>
</evidence>
<accession>A0A2P5EJX1</accession>
<dbReference type="Gene3D" id="3.30.200.20">
    <property type="entry name" value="Phosphorylase Kinase, domain 1"/>
    <property type="match status" value="1"/>
</dbReference>
<dbReference type="SMART" id="SM00108">
    <property type="entry name" value="B_lectin"/>
    <property type="match status" value="1"/>
</dbReference>
<keyword evidence="6" id="KW-0430">Lectin</keyword>
<keyword evidence="3" id="KW-0723">Serine/threonine-protein kinase</keyword>
<dbReference type="SUPFAM" id="SSF51110">
    <property type="entry name" value="alpha-D-mannose-specific plant lectins"/>
    <property type="match status" value="1"/>
</dbReference>
<evidence type="ECO:0000256" key="6">
    <source>
        <dbReference type="ARBA" id="ARBA00022734"/>
    </source>
</evidence>
<dbReference type="GO" id="GO:0031625">
    <property type="term" value="F:ubiquitin protein ligase binding"/>
    <property type="evidence" value="ECO:0007669"/>
    <property type="project" value="UniProtKB-ARBA"/>
</dbReference>
<dbReference type="InterPro" id="IPR036426">
    <property type="entry name" value="Bulb-type_lectin_dom_sf"/>
</dbReference>
<keyword evidence="10" id="KW-0472">Membrane</keyword>
<dbReference type="OrthoDB" id="1934880at2759"/>
<comment type="subcellular location">
    <subcellularLocation>
        <location evidence="1">Cell membrane</location>
        <topology evidence="1">Single-pass type I membrane protein</topology>
    </subcellularLocation>
</comment>